<keyword evidence="1" id="KW-0812">Transmembrane</keyword>
<sequence length="143" mass="15369">MLPGQLALVAAAVFSGAALYITVAEQPARLRLDDRSLLTEWKPAYKHGTAMQAPLAIVGFLLGLAAWWQAGHVGWLLGALLMIANWPVTLFAIMPTNNRLMATEPAEAGAESRAMIKRWGSLHAVRTALGVVACFAFLWASLS</sequence>
<dbReference type="OrthoDB" id="7473921at2"/>
<dbReference type="Pfam" id="PF08592">
    <property type="entry name" value="Anthrone_oxy"/>
    <property type="match status" value="1"/>
</dbReference>
<organism evidence="2 3">
    <name type="scientific">Microvirga tunisiensis</name>
    <dbReference type="NCBI Taxonomy" id="2108360"/>
    <lineage>
        <taxon>Bacteria</taxon>
        <taxon>Pseudomonadati</taxon>
        <taxon>Pseudomonadota</taxon>
        <taxon>Alphaproteobacteria</taxon>
        <taxon>Hyphomicrobiales</taxon>
        <taxon>Methylobacteriaceae</taxon>
        <taxon>Microvirga</taxon>
    </lineage>
</organism>
<feature type="transmembrane region" description="Helical" evidence="1">
    <location>
        <begin position="6"/>
        <end position="23"/>
    </location>
</feature>
<feature type="transmembrane region" description="Helical" evidence="1">
    <location>
        <begin position="74"/>
        <end position="93"/>
    </location>
</feature>
<protein>
    <submittedName>
        <fullName evidence="2">DUF1772 domain-containing protein</fullName>
    </submittedName>
</protein>
<evidence type="ECO:0000256" key="1">
    <source>
        <dbReference type="SAM" id="Phobius"/>
    </source>
</evidence>
<evidence type="ECO:0000313" key="2">
    <source>
        <dbReference type="EMBL" id="MPR29108.1"/>
    </source>
</evidence>
<dbReference type="PANTHER" id="PTHR36535">
    <property type="entry name" value="YALI0E30327P"/>
    <property type="match status" value="1"/>
</dbReference>
<dbReference type="Proteomes" id="UP000403266">
    <property type="component" value="Unassembled WGS sequence"/>
</dbReference>
<feature type="transmembrane region" description="Helical" evidence="1">
    <location>
        <begin position="44"/>
        <end position="68"/>
    </location>
</feature>
<accession>A0A5N7MQI5</accession>
<evidence type="ECO:0000313" key="3">
    <source>
        <dbReference type="Proteomes" id="UP000403266"/>
    </source>
</evidence>
<reference evidence="2 3" key="1">
    <citation type="journal article" date="2019" name="Syst. Appl. Microbiol.">
        <title>Microvirga tunisiensis sp. nov., a root nodule symbiotic bacterium isolated from Lupinus micranthus and L. luteus grown in Northern Tunisia.</title>
        <authorList>
            <person name="Msaddak A."/>
            <person name="Rejili M."/>
            <person name="Duran D."/>
            <person name="Mars M."/>
            <person name="Palacios J.M."/>
            <person name="Ruiz-Argueso T."/>
            <person name="Rey L."/>
            <person name="Imperial J."/>
        </authorList>
    </citation>
    <scope>NUCLEOTIDE SEQUENCE [LARGE SCALE GENOMIC DNA]</scope>
    <source>
        <strain evidence="2 3">Lmie10</strain>
    </source>
</reference>
<keyword evidence="1" id="KW-0472">Membrane</keyword>
<keyword evidence="3" id="KW-1185">Reference proteome</keyword>
<name>A0A5N7MQI5_9HYPH</name>
<feature type="transmembrane region" description="Helical" evidence="1">
    <location>
        <begin position="123"/>
        <end position="142"/>
    </location>
</feature>
<keyword evidence="1" id="KW-1133">Transmembrane helix</keyword>
<dbReference type="EMBL" id="VOSK01000199">
    <property type="protein sequence ID" value="MPR29108.1"/>
    <property type="molecule type" value="Genomic_DNA"/>
</dbReference>
<dbReference type="AlphaFoldDB" id="A0A5N7MQI5"/>
<dbReference type="RefSeq" id="WP_152715800.1">
    <property type="nucleotide sequence ID" value="NZ_VOSJ01000204.1"/>
</dbReference>
<gene>
    <name evidence="2" type="ORF">FS320_29355</name>
</gene>
<dbReference type="InterPro" id="IPR013901">
    <property type="entry name" value="Anthrone_oxy"/>
</dbReference>
<proteinExistence type="predicted"/>
<dbReference type="PANTHER" id="PTHR36535:SF1">
    <property type="entry name" value="DUF1772 DOMAIN-CONTAINING PROTEIN"/>
    <property type="match status" value="1"/>
</dbReference>
<comment type="caution">
    <text evidence="2">The sequence shown here is derived from an EMBL/GenBank/DDBJ whole genome shotgun (WGS) entry which is preliminary data.</text>
</comment>